<proteinExistence type="inferred from homology"/>
<comment type="pathway">
    <text evidence="2">Cofactor biosynthesis; thiamine diphosphate biosynthesis.</text>
</comment>
<dbReference type="Gene3D" id="3.40.190.10">
    <property type="entry name" value="Periplasmic binding protein-like II"/>
    <property type="match status" value="2"/>
</dbReference>
<evidence type="ECO:0000256" key="11">
    <source>
        <dbReference type="ARBA" id="ARBA00048179"/>
    </source>
</evidence>
<evidence type="ECO:0000256" key="8">
    <source>
        <dbReference type="ARBA" id="ARBA00022977"/>
    </source>
</evidence>
<comment type="function">
    <text evidence="1">Responsible for the formation of the pyrimidine heterocycle in the thiamine biosynthesis pathway. Catalyzes the formation of hydroxymethylpyrimidine phosphate (HMP-P) from histidine and pyridoxal phosphate (PLP). The protein uses PLP and the active site histidine to form HMP-P, generating an inactive enzyme. The enzyme can only undergo a single turnover, which suggests it is a suicide enzyme.</text>
</comment>
<evidence type="ECO:0000256" key="2">
    <source>
        <dbReference type="ARBA" id="ARBA00004948"/>
    </source>
</evidence>
<keyword evidence="8" id="KW-0784">Thiamine biosynthesis</keyword>
<organism evidence="13 14">
    <name type="scientific">Rhodoplanes azumiensis</name>
    <dbReference type="NCBI Taxonomy" id="1897628"/>
    <lineage>
        <taxon>Bacteria</taxon>
        <taxon>Pseudomonadati</taxon>
        <taxon>Pseudomonadota</taxon>
        <taxon>Alphaproteobacteria</taxon>
        <taxon>Hyphomicrobiales</taxon>
        <taxon>Nitrobacteraceae</taxon>
        <taxon>Rhodoplanes</taxon>
    </lineage>
</organism>
<dbReference type="EMBL" id="JBHUIW010000019">
    <property type="protein sequence ID" value="MFD2183723.1"/>
    <property type="molecule type" value="Genomic_DNA"/>
</dbReference>
<protein>
    <recommendedName>
        <fullName evidence="10">Thiamine pyrimidine synthase</fullName>
    </recommendedName>
</protein>
<evidence type="ECO:0000256" key="3">
    <source>
        <dbReference type="ARBA" id="ARBA00009406"/>
    </source>
</evidence>
<evidence type="ECO:0000256" key="1">
    <source>
        <dbReference type="ARBA" id="ARBA00003469"/>
    </source>
</evidence>
<accession>A0ABW5AL94</accession>
<reference evidence="14" key="1">
    <citation type="journal article" date="2019" name="Int. J. Syst. Evol. Microbiol.">
        <title>The Global Catalogue of Microorganisms (GCM) 10K type strain sequencing project: providing services to taxonomists for standard genome sequencing and annotation.</title>
        <authorList>
            <consortium name="The Broad Institute Genomics Platform"/>
            <consortium name="The Broad Institute Genome Sequencing Center for Infectious Disease"/>
            <person name="Wu L."/>
            <person name="Ma J."/>
        </authorList>
    </citation>
    <scope>NUCLEOTIDE SEQUENCE [LARGE SCALE GENOMIC DNA]</scope>
    <source>
        <strain evidence="14">CGMCC 1.6774</strain>
    </source>
</reference>
<comment type="subunit">
    <text evidence="4">Homodimer.</text>
</comment>
<comment type="similarity">
    <text evidence="3">Belongs to the NMT1/THI5 family.</text>
</comment>
<dbReference type="PROSITE" id="PS51318">
    <property type="entry name" value="TAT"/>
    <property type="match status" value="1"/>
</dbReference>
<dbReference type="RefSeq" id="WP_378478874.1">
    <property type="nucleotide sequence ID" value="NZ_JBHUIW010000019.1"/>
</dbReference>
<comment type="catalytic activity">
    <reaction evidence="11">
        <text>N(6)-(pyridoxal phosphate)-L-lysyl-[4-amino-5-hydroxymethyl-2-methylpyrimidine phosphate synthase] + L-histidyl-[4-amino-5-hydroxymethyl-2-methylpyrimidine phosphate synthase] + 2 Fe(3+) + 4 H2O = L-lysyl-[4-amino-5-hydroxymethyl-2-methylpyrimidine phosphate synthase] + (2S)-2-amino-5-hydroxy-4-oxopentanoyl-[4-amino-5-hydroxymethyl-2-methylpyrimidine phosphate synthase] + 4-amino-2-methyl-5-(phosphooxymethyl)pyrimidine + 3-oxopropanoate + 2 Fe(2+) + 2 H(+)</text>
        <dbReference type="Rhea" id="RHEA:65756"/>
        <dbReference type="Rhea" id="RHEA-COMP:16892"/>
        <dbReference type="Rhea" id="RHEA-COMP:16893"/>
        <dbReference type="Rhea" id="RHEA-COMP:16894"/>
        <dbReference type="Rhea" id="RHEA-COMP:16895"/>
        <dbReference type="ChEBI" id="CHEBI:15377"/>
        <dbReference type="ChEBI" id="CHEBI:15378"/>
        <dbReference type="ChEBI" id="CHEBI:29033"/>
        <dbReference type="ChEBI" id="CHEBI:29034"/>
        <dbReference type="ChEBI" id="CHEBI:29969"/>
        <dbReference type="ChEBI" id="CHEBI:29979"/>
        <dbReference type="ChEBI" id="CHEBI:33190"/>
        <dbReference type="ChEBI" id="CHEBI:58354"/>
        <dbReference type="ChEBI" id="CHEBI:143915"/>
        <dbReference type="ChEBI" id="CHEBI:157692"/>
    </reaction>
    <physiologicalReaction direction="left-to-right" evidence="11">
        <dbReference type="Rhea" id="RHEA:65757"/>
    </physiologicalReaction>
</comment>
<dbReference type="PANTHER" id="PTHR31528">
    <property type="entry name" value="4-AMINO-5-HYDROXYMETHYL-2-METHYLPYRIMIDINE PHOSPHATE SYNTHASE THI11-RELATED"/>
    <property type="match status" value="1"/>
</dbReference>
<keyword evidence="5" id="KW-0808">Transferase</keyword>
<dbReference type="Pfam" id="PF09084">
    <property type="entry name" value="NMT1"/>
    <property type="match status" value="1"/>
</dbReference>
<evidence type="ECO:0000256" key="7">
    <source>
        <dbReference type="ARBA" id="ARBA00022898"/>
    </source>
</evidence>
<dbReference type="PANTHER" id="PTHR31528:SF1">
    <property type="entry name" value="4-AMINO-5-HYDROXYMETHYL-2-METHYLPYRIMIDINE PHOSPHATE SYNTHASE THI11-RELATED"/>
    <property type="match status" value="1"/>
</dbReference>
<keyword evidence="7" id="KW-0663">Pyridoxal phosphate</keyword>
<evidence type="ECO:0000313" key="14">
    <source>
        <dbReference type="Proteomes" id="UP001597314"/>
    </source>
</evidence>
<sequence>MTSRDDRSLSRRRFLEIGGAAAASAAALSVGGLGAFSRALASETPLSFQLSWIKSIQYGGYFAGIDQGIYKKFGIDPTFVSGGPNVDPVANVASGRSQIGDRPIGPLVVAREKGIPIKVIGTVFQKSPYSIISLAKTPITNVKQLAGKTIATATSGRPMMLYLIKEAGLDPASVNLVPSAPDPSALVSGQIDGYAGYSTNQGVMLKTRGVDIVTLNAHDLGLPETTGTIYAREDFLKDNRELVVKFLRATAESWRWALANPEATAKLMVEKYGNPGLVYEAQLAEIKESKPFIEAGPAADKGLLVLDMALFDKIIALYRSVGLVKGDMKATDLCDPSFAEAAAKA</sequence>
<feature type="domain" description="SsuA/THI5-like" evidence="12">
    <location>
        <begin position="57"/>
        <end position="263"/>
    </location>
</feature>
<evidence type="ECO:0000313" key="13">
    <source>
        <dbReference type="EMBL" id="MFD2183723.1"/>
    </source>
</evidence>
<evidence type="ECO:0000259" key="12">
    <source>
        <dbReference type="Pfam" id="PF09084"/>
    </source>
</evidence>
<gene>
    <name evidence="13" type="ORF">ACFSOX_16335</name>
</gene>
<keyword evidence="14" id="KW-1185">Reference proteome</keyword>
<evidence type="ECO:0000256" key="10">
    <source>
        <dbReference type="ARBA" id="ARBA00033171"/>
    </source>
</evidence>
<evidence type="ECO:0000256" key="5">
    <source>
        <dbReference type="ARBA" id="ARBA00022679"/>
    </source>
</evidence>
<evidence type="ECO:0000256" key="4">
    <source>
        <dbReference type="ARBA" id="ARBA00011738"/>
    </source>
</evidence>
<dbReference type="InterPro" id="IPR027939">
    <property type="entry name" value="NMT1/THI5"/>
</dbReference>
<dbReference type="InterPro" id="IPR015168">
    <property type="entry name" value="SsuA/THI5"/>
</dbReference>
<name>A0ABW5AL94_9BRAD</name>
<evidence type="ECO:0000256" key="6">
    <source>
        <dbReference type="ARBA" id="ARBA00022723"/>
    </source>
</evidence>
<comment type="caution">
    <text evidence="13">The sequence shown here is derived from an EMBL/GenBank/DDBJ whole genome shotgun (WGS) entry which is preliminary data.</text>
</comment>
<dbReference type="InterPro" id="IPR006311">
    <property type="entry name" value="TAT_signal"/>
</dbReference>
<keyword evidence="9" id="KW-0408">Iron</keyword>
<dbReference type="SUPFAM" id="SSF53850">
    <property type="entry name" value="Periplasmic binding protein-like II"/>
    <property type="match status" value="1"/>
</dbReference>
<evidence type="ECO:0000256" key="9">
    <source>
        <dbReference type="ARBA" id="ARBA00023004"/>
    </source>
</evidence>
<dbReference type="Proteomes" id="UP001597314">
    <property type="component" value="Unassembled WGS sequence"/>
</dbReference>
<keyword evidence="6" id="KW-0479">Metal-binding</keyword>